<gene>
    <name evidence="7" type="ORF">CPRO_15770</name>
    <name evidence="8" type="ORF">SAMN02745151_01388</name>
</gene>
<keyword evidence="3 5" id="KW-0378">Hydrolase</keyword>
<name>A0A0X1U883_ANAPI</name>
<feature type="active site" description="Charge relay system" evidence="5">
    <location>
        <position position="500"/>
    </location>
</feature>
<comment type="similarity">
    <text evidence="1 5">Belongs to the peptidase S8 family.</text>
</comment>
<dbReference type="PRINTS" id="PR00723">
    <property type="entry name" value="SUBTILISIN"/>
</dbReference>
<reference evidence="10" key="4">
    <citation type="submission" date="2016-11" db="EMBL/GenBank/DDBJ databases">
        <authorList>
            <person name="Jaros S."/>
            <person name="Januszkiewicz K."/>
            <person name="Wedrychowicz H."/>
        </authorList>
    </citation>
    <scope>NUCLEOTIDE SEQUENCE [LARGE SCALE GENOMIC DNA]</scope>
    <source>
        <strain evidence="10">DSM 1682</strain>
    </source>
</reference>
<dbReference type="KEGG" id="cpro:CPRO_15770"/>
<dbReference type="GO" id="GO:0006508">
    <property type="term" value="P:proteolysis"/>
    <property type="evidence" value="ECO:0007669"/>
    <property type="project" value="UniProtKB-KW"/>
</dbReference>
<dbReference type="AlphaFoldDB" id="A0A0X1U883"/>
<reference evidence="7 9" key="1">
    <citation type="journal article" date="2016" name="Genome Announc.">
        <title>Complete Genome Sequence of the Amino Acid-Fermenting Clostridium propionicum X2 (DSM 1682).</title>
        <authorList>
            <person name="Poehlein A."/>
            <person name="Schlien K."/>
            <person name="Chowdhury N.P."/>
            <person name="Gottschalk G."/>
            <person name="Buckel W."/>
            <person name="Daniel R."/>
        </authorList>
    </citation>
    <scope>NUCLEOTIDE SEQUENCE [LARGE SCALE GENOMIC DNA]</scope>
    <source>
        <strain evidence="7 9">X2</strain>
    </source>
</reference>
<dbReference type="RefSeq" id="WP_066049920.1">
    <property type="nucleotide sequence ID" value="NZ_CP014223.1"/>
</dbReference>
<feature type="active site" description="Charge relay system" evidence="5">
    <location>
        <position position="116"/>
    </location>
</feature>
<dbReference type="Gene3D" id="3.40.50.200">
    <property type="entry name" value="Peptidase S8/S53 domain"/>
    <property type="match status" value="1"/>
</dbReference>
<dbReference type="GO" id="GO:0004252">
    <property type="term" value="F:serine-type endopeptidase activity"/>
    <property type="evidence" value="ECO:0007669"/>
    <property type="project" value="UniProtKB-UniRule"/>
</dbReference>
<dbReference type="PIRSF" id="PIRSF037894">
    <property type="entry name" value="Subtilisin_rel_CspABC"/>
    <property type="match status" value="1"/>
</dbReference>
<evidence type="ECO:0000256" key="3">
    <source>
        <dbReference type="ARBA" id="ARBA00022801"/>
    </source>
</evidence>
<reference evidence="8" key="3">
    <citation type="submission" date="2016-11" db="EMBL/GenBank/DDBJ databases">
        <authorList>
            <person name="Varghese N."/>
            <person name="Submissions S."/>
        </authorList>
    </citation>
    <scope>NUCLEOTIDE SEQUENCE</scope>
    <source>
        <strain evidence="8">DSM 1682</strain>
    </source>
</reference>
<dbReference type="SUPFAM" id="SSF52743">
    <property type="entry name" value="Subtilisin-like"/>
    <property type="match status" value="1"/>
</dbReference>
<keyword evidence="4 5" id="KW-0720">Serine protease</keyword>
<feature type="domain" description="Peptidase S8/S53" evidence="6">
    <location>
        <begin position="107"/>
        <end position="308"/>
    </location>
</feature>
<dbReference type="EMBL" id="FQUA01000004">
    <property type="protein sequence ID" value="SHE65135.1"/>
    <property type="molecule type" value="Genomic_DNA"/>
</dbReference>
<evidence type="ECO:0000313" key="7">
    <source>
        <dbReference type="EMBL" id="AMJ41170.1"/>
    </source>
</evidence>
<feature type="domain" description="Peptidase S8/S53" evidence="6">
    <location>
        <begin position="436"/>
        <end position="555"/>
    </location>
</feature>
<evidence type="ECO:0000313" key="10">
    <source>
        <dbReference type="Proteomes" id="UP000184204"/>
    </source>
</evidence>
<dbReference type="InterPro" id="IPR017310">
    <property type="entry name" value="Pept_S8A_subtilisin_clostridia"/>
</dbReference>
<dbReference type="Gene3D" id="2.60.120.1290">
    <property type="match status" value="1"/>
</dbReference>
<evidence type="ECO:0000313" key="8">
    <source>
        <dbReference type="EMBL" id="SHE65135.1"/>
    </source>
</evidence>
<evidence type="ECO:0000256" key="4">
    <source>
        <dbReference type="ARBA" id="ARBA00022825"/>
    </source>
</evidence>
<dbReference type="PROSITE" id="PS51892">
    <property type="entry name" value="SUBTILASE"/>
    <property type="match status" value="1"/>
</dbReference>
<evidence type="ECO:0000313" key="9">
    <source>
        <dbReference type="Proteomes" id="UP000068026"/>
    </source>
</evidence>
<keyword evidence="2 5" id="KW-0645">Protease</keyword>
<evidence type="ECO:0000256" key="1">
    <source>
        <dbReference type="ARBA" id="ARBA00011073"/>
    </source>
</evidence>
<dbReference type="CDD" id="cd07478">
    <property type="entry name" value="Peptidases_S8_CspA-like"/>
    <property type="match status" value="1"/>
</dbReference>
<sequence>MAVNLENIDLPLSEFVKLPTTVDFNIINTDRFKLYVQDKPYLKLGTEMANELIVVYTHRDNLPSLFEDLGNDFNEFFPKILSPLDSRSNEDSGITQIQNQPFLSLSGRNVVIGFVDTGIDYTKEAFRFEDGSSKILFLWDQTIDGNRPDYLYFGSVYTQDDINRALNSENPYSIVPSIDEDGHGTFLASVAASNDRGEYIGAAPKAYIMAVKLKRANEFYIERFLLPKDNPNLYESTDFVLGLKYIFDRTEELNLPVVQCIAMGSNSSGHDGNTLLEDYMTFVSQRAGYCFITAAGNESNARHHSQGKLPRTGTTETVSVKVGRQGESFSLSIFGPAYDKLSASITSPTGEVIARLPFKVGLKYSEKLVFEASTVSIEYYRSFSNLIWIGFREATQGIWDITLFGDAVVSGDYFAWLPITGQVSEYVELLKPFPEYTIVYPATAIGSVTTGAYNSNDNSLYVSSSWGPTRLPRMAPDLVAPGVNVKGIYPTGVGTKTGTSVAAAITAGAAALLFEWGIIQGNIPSMDGDLIRTFFISGATREENMLYPNTKWGYGRLNLYGSFAVIRESIINYYVL</sequence>
<dbReference type="InterPro" id="IPR050131">
    <property type="entry name" value="Peptidase_S8_subtilisin-like"/>
</dbReference>
<organism evidence="8 10">
    <name type="scientific">Anaerotignum propionicum DSM 1682</name>
    <dbReference type="NCBI Taxonomy" id="991789"/>
    <lineage>
        <taxon>Bacteria</taxon>
        <taxon>Bacillati</taxon>
        <taxon>Bacillota</taxon>
        <taxon>Clostridia</taxon>
        <taxon>Lachnospirales</taxon>
        <taxon>Anaerotignaceae</taxon>
        <taxon>Anaerotignum</taxon>
    </lineage>
</organism>
<evidence type="ECO:0000259" key="6">
    <source>
        <dbReference type="Pfam" id="PF00082"/>
    </source>
</evidence>
<accession>A0A0X1U883</accession>
<dbReference type="OrthoDB" id="9762689at2"/>
<keyword evidence="9" id="KW-1185">Reference proteome</keyword>
<protein>
    <submittedName>
        <fullName evidence="8">Subtilase family protein</fullName>
    </submittedName>
</protein>
<dbReference type="Pfam" id="PF00082">
    <property type="entry name" value="Peptidase_S8"/>
    <property type="match status" value="2"/>
</dbReference>
<evidence type="ECO:0000256" key="2">
    <source>
        <dbReference type="ARBA" id="ARBA00022670"/>
    </source>
</evidence>
<dbReference type="Proteomes" id="UP000068026">
    <property type="component" value="Chromosome"/>
</dbReference>
<dbReference type="PANTHER" id="PTHR43806">
    <property type="entry name" value="PEPTIDASE S8"/>
    <property type="match status" value="1"/>
</dbReference>
<feature type="active site" description="Charge relay system" evidence="5">
    <location>
        <position position="183"/>
    </location>
</feature>
<evidence type="ECO:0000256" key="5">
    <source>
        <dbReference type="PROSITE-ProRule" id="PRU01240"/>
    </source>
</evidence>
<reference evidence="9" key="2">
    <citation type="submission" date="2016-01" db="EMBL/GenBank/DDBJ databases">
        <authorList>
            <person name="Poehlein A."/>
            <person name="Schlien K."/>
            <person name="Gottschalk G."/>
            <person name="Buckel W."/>
            <person name="Daniel R."/>
        </authorList>
    </citation>
    <scope>NUCLEOTIDE SEQUENCE [LARGE SCALE GENOMIC DNA]</scope>
    <source>
        <strain evidence="9">X2</strain>
    </source>
</reference>
<dbReference type="Proteomes" id="UP000184204">
    <property type="component" value="Unassembled WGS sequence"/>
</dbReference>
<dbReference type="InterPro" id="IPR000209">
    <property type="entry name" value="Peptidase_S8/S53_dom"/>
</dbReference>
<dbReference type="PANTHER" id="PTHR43806:SF11">
    <property type="entry name" value="CEREVISIN-RELATED"/>
    <property type="match status" value="1"/>
</dbReference>
<dbReference type="InterPro" id="IPR015500">
    <property type="entry name" value="Peptidase_S8_subtilisin-rel"/>
</dbReference>
<dbReference type="InterPro" id="IPR036852">
    <property type="entry name" value="Peptidase_S8/S53_dom_sf"/>
</dbReference>
<dbReference type="InterPro" id="IPR034045">
    <property type="entry name" value="Pep_S8_CspA-like"/>
</dbReference>
<dbReference type="EMBL" id="CP014223">
    <property type="protein sequence ID" value="AMJ41170.1"/>
    <property type="molecule type" value="Genomic_DNA"/>
</dbReference>
<proteinExistence type="inferred from homology"/>